<dbReference type="Gene3D" id="3.30.70.260">
    <property type="match status" value="1"/>
</dbReference>
<dbReference type="InterPro" id="IPR002912">
    <property type="entry name" value="ACT_dom"/>
</dbReference>
<accession>V2ZCG2</accession>
<organism evidence="13 14">
    <name type="scientific">Catonella morbi ATCC 51271</name>
    <dbReference type="NCBI Taxonomy" id="592026"/>
    <lineage>
        <taxon>Bacteria</taxon>
        <taxon>Bacillati</taxon>
        <taxon>Bacillota</taxon>
        <taxon>Clostridia</taxon>
        <taxon>Lachnospirales</taxon>
        <taxon>Lachnospiraceae</taxon>
        <taxon>Catonella</taxon>
    </lineage>
</organism>
<evidence type="ECO:0000256" key="9">
    <source>
        <dbReference type="ARBA" id="ARBA00023141"/>
    </source>
</evidence>
<dbReference type="Gene3D" id="3.40.50.720">
    <property type="entry name" value="NAD(P)-binding Rossmann-like Domain"/>
    <property type="match status" value="1"/>
</dbReference>
<dbReference type="PROSITE" id="PS51176">
    <property type="entry name" value="PDH_ADH"/>
    <property type="match status" value="1"/>
</dbReference>
<evidence type="ECO:0000256" key="4">
    <source>
        <dbReference type="ARBA" id="ARBA00016891"/>
    </source>
</evidence>
<evidence type="ECO:0000256" key="1">
    <source>
        <dbReference type="ARBA" id="ARBA00005067"/>
    </source>
</evidence>
<dbReference type="UniPathway" id="UPA00122">
    <property type="reaction ID" value="UER00961"/>
</dbReference>
<evidence type="ECO:0000256" key="5">
    <source>
        <dbReference type="ARBA" id="ARBA00022498"/>
    </source>
</evidence>
<dbReference type="OrthoDB" id="9802008at2"/>
<evidence type="ECO:0000259" key="12">
    <source>
        <dbReference type="PROSITE" id="PS51671"/>
    </source>
</evidence>
<evidence type="ECO:0000256" key="2">
    <source>
        <dbReference type="ARBA" id="ARBA00007964"/>
    </source>
</evidence>
<proteinExistence type="inferred from homology"/>
<comment type="catalytic activity">
    <reaction evidence="10">
        <text>prephenate + NAD(+) = 3-(4-hydroxyphenyl)pyruvate + CO2 + NADH</text>
        <dbReference type="Rhea" id="RHEA:13869"/>
        <dbReference type="ChEBI" id="CHEBI:16526"/>
        <dbReference type="ChEBI" id="CHEBI:29934"/>
        <dbReference type="ChEBI" id="CHEBI:36242"/>
        <dbReference type="ChEBI" id="CHEBI:57540"/>
        <dbReference type="ChEBI" id="CHEBI:57945"/>
        <dbReference type="EC" id="1.3.1.12"/>
    </reaction>
</comment>
<keyword evidence="8" id="KW-0520">NAD</keyword>
<evidence type="ECO:0000256" key="8">
    <source>
        <dbReference type="ARBA" id="ARBA00023027"/>
    </source>
</evidence>
<dbReference type="RefSeq" id="WP_023353223.1">
    <property type="nucleotide sequence ID" value="NZ_KI535366.1"/>
</dbReference>
<dbReference type="Proteomes" id="UP000018227">
    <property type="component" value="Unassembled WGS sequence"/>
</dbReference>
<keyword evidence="14" id="KW-1185">Reference proteome</keyword>
<dbReference type="PANTHER" id="PTHR21363:SF0">
    <property type="entry name" value="PREPHENATE DEHYDROGENASE [NADP(+)]"/>
    <property type="match status" value="1"/>
</dbReference>
<evidence type="ECO:0000259" key="11">
    <source>
        <dbReference type="PROSITE" id="PS51176"/>
    </source>
</evidence>
<evidence type="ECO:0000313" key="13">
    <source>
        <dbReference type="EMBL" id="ESL04605.1"/>
    </source>
</evidence>
<dbReference type="SUPFAM" id="SSF48179">
    <property type="entry name" value="6-phosphogluconate dehydrogenase C-terminal domain-like"/>
    <property type="match status" value="1"/>
</dbReference>
<dbReference type="GO" id="GO:0070403">
    <property type="term" value="F:NAD+ binding"/>
    <property type="evidence" value="ECO:0007669"/>
    <property type="project" value="InterPro"/>
</dbReference>
<dbReference type="PROSITE" id="PS51671">
    <property type="entry name" value="ACT"/>
    <property type="match status" value="1"/>
</dbReference>
<keyword evidence="7" id="KW-0560">Oxidoreductase</keyword>
<dbReference type="InterPro" id="IPR008927">
    <property type="entry name" value="6-PGluconate_DH-like_C_sf"/>
</dbReference>
<dbReference type="EMBL" id="ACIL03000003">
    <property type="protein sequence ID" value="ESL04605.1"/>
    <property type="molecule type" value="Genomic_DNA"/>
</dbReference>
<comment type="similarity">
    <text evidence="2">Belongs to the prephenate/arogenate dehydrogenase family.</text>
</comment>
<dbReference type="SUPFAM" id="SSF55021">
    <property type="entry name" value="ACT-like"/>
    <property type="match status" value="1"/>
</dbReference>
<dbReference type="AlphaFoldDB" id="V2ZCG2"/>
<gene>
    <name evidence="13" type="ORF">GCWU0000282_000319</name>
</gene>
<sequence>MQKIGFIGFGLIGGSLAKIWRKKHPSYVFIAYNYKKDVNKELLRAKEDGVLNEIVTDIAELSDCDIILLSAPVLSNISYLNQLKDIIKKDCVITDVGSVKGDIAKEAEKLGLTSQFIGGHPMAGSEKTGYSNASVTLFENAYYILTPFEGTDAEKLENLKGLVEETKAVPVIIDAKKHDYITAAISHVPHVVASSLVGVVAKADEENGLLSMLAAGGFRDITRIASSSPAMWRDICLSNKESISEFLDKYIEKLREIKELISEKNENQLYEFFENNKDYRDSLPLRKSNMAVSHEILLYVPDEPGSIAIMASILAAKGISIKNMGIAHTREFLDGVLRIEFYDSHSKEAAIVAIKERNYRIFD</sequence>
<keyword evidence="5" id="KW-0827">Tyrosine biosynthesis</keyword>
<dbReference type="InterPro" id="IPR003099">
    <property type="entry name" value="Prephen_DH"/>
</dbReference>
<dbReference type="GO" id="GO:0008977">
    <property type="term" value="F:prephenate dehydrogenase (NAD+) activity"/>
    <property type="evidence" value="ECO:0007669"/>
    <property type="project" value="UniProtKB-EC"/>
</dbReference>
<keyword evidence="6" id="KW-0028">Amino-acid biosynthesis</keyword>
<protein>
    <recommendedName>
        <fullName evidence="4">Prephenate dehydrogenase</fullName>
        <ecNumber evidence="3">1.3.1.12</ecNumber>
    </recommendedName>
</protein>
<comment type="pathway">
    <text evidence="1">Amino-acid biosynthesis; L-tyrosine biosynthesis; (4-hydroxyphenyl)pyruvate from prephenate (NAD(+) route): step 1/1.</text>
</comment>
<evidence type="ECO:0000256" key="10">
    <source>
        <dbReference type="ARBA" id="ARBA00049260"/>
    </source>
</evidence>
<dbReference type="STRING" id="592026.GCWU0000282_000319"/>
<evidence type="ECO:0000256" key="3">
    <source>
        <dbReference type="ARBA" id="ARBA00012068"/>
    </source>
</evidence>
<dbReference type="FunFam" id="1.10.3660.10:FF:000003">
    <property type="entry name" value="Prephenate dehydrogenase"/>
    <property type="match status" value="1"/>
</dbReference>
<feature type="domain" description="ACT" evidence="12">
    <location>
        <begin position="295"/>
        <end position="363"/>
    </location>
</feature>
<dbReference type="PANTHER" id="PTHR21363">
    <property type="entry name" value="PREPHENATE DEHYDROGENASE"/>
    <property type="match status" value="1"/>
</dbReference>
<dbReference type="HOGENOM" id="CLU_055968_2_1_9"/>
<evidence type="ECO:0000313" key="14">
    <source>
        <dbReference type="Proteomes" id="UP000018227"/>
    </source>
</evidence>
<dbReference type="GO" id="GO:0004665">
    <property type="term" value="F:prephenate dehydrogenase (NADP+) activity"/>
    <property type="evidence" value="ECO:0007669"/>
    <property type="project" value="InterPro"/>
</dbReference>
<dbReference type="InterPro" id="IPR045865">
    <property type="entry name" value="ACT-like_dom_sf"/>
</dbReference>
<evidence type="ECO:0000256" key="6">
    <source>
        <dbReference type="ARBA" id="ARBA00022605"/>
    </source>
</evidence>
<dbReference type="Gene3D" id="1.10.3660.10">
    <property type="entry name" value="6-phosphogluconate dehydrogenase C-terminal like domain"/>
    <property type="match status" value="1"/>
</dbReference>
<dbReference type="InterPro" id="IPR050812">
    <property type="entry name" value="Preph/Arog_dehydrog"/>
</dbReference>
<reference evidence="13 14" key="1">
    <citation type="submission" date="2013-06" db="EMBL/GenBank/DDBJ databases">
        <authorList>
            <person name="Weinstock G."/>
            <person name="Sodergren E."/>
            <person name="Clifton S."/>
            <person name="Fulton L."/>
            <person name="Fulton B."/>
            <person name="Courtney L."/>
            <person name="Fronick C."/>
            <person name="Harrison M."/>
            <person name="Strong C."/>
            <person name="Farmer C."/>
            <person name="Delahaunty K."/>
            <person name="Markovic C."/>
            <person name="Hall O."/>
            <person name="Minx P."/>
            <person name="Tomlinson C."/>
            <person name="Mitreva M."/>
            <person name="Nelson J."/>
            <person name="Hou S."/>
            <person name="Wollam A."/>
            <person name="Pepin K.H."/>
            <person name="Johnson M."/>
            <person name="Bhonagiri V."/>
            <person name="Nash W.E."/>
            <person name="Warren W."/>
            <person name="Chinwalla A."/>
            <person name="Mardis E.R."/>
            <person name="Wilson R.K."/>
        </authorList>
    </citation>
    <scope>NUCLEOTIDE SEQUENCE [LARGE SCALE GENOMIC DNA]</scope>
    <source>
        <strain evidence="13 14">ATCC 51271</strain>
    </source>
</reference>
<dbReference type="Pfam" id="PF02153">
    <property type="entry name" value="PDH_N"/>
    <property type="match status" value="1"/>
</dbReference>
<evidence type="ECO:0000256" key="7">
    <source>
        <dbReference type="ARBA" id="ARBA00023002"/>
    </source>
</evidence>
<comment type="caution">
    <text evidence="13">The sequence shown here is derived from an EMBL/GenBank/DDBJ whole genome shotgun (WGS) entry which is preliminary data.</text>
</comment>
<dbReference type="FunFam" id="3.40.50.720:FF:000208">
    <property type="entry name" value="Prephenate dehydrogenase"/>
    <property type="match status" value="1"/>
</dbReference>
<dbReference type="EC" id="1.3.1.12" evidence="3"/>
<feature type="domain" description="Prephenate/arogenate dehydrogenase" evidence="11">
    <location>
        <begin position="2"/>
        <end position="291"/>
    </location>
</feature>
<dbReference type="eggNOG" id="COG0287">
    <property type="taxonomic scope" value="Bacteria"/>
</dbReference>
<keyword evidence="9" id="KW-0057">Aromatic amino acid biosynthesis</keyword>
<name>V2ZCG2_9FIRM</name>
<dbReference type="InterPro" id="IPR046825">
    <property type="entry name" value="PDH_C"/>
</dbReference>
<dbReference type="InterPro" id="IPR036291">
    <property type="entry name" value="NAD(P)-bd_dom_sf"/>
</dbReference>
<dbReference type="InterPro" id="IPR046826">
    <property type="entry name" value="PDH_N"/>
</dbReference>
<dbReference type="GO" id="GO:0006571">
    <property type="term" value="P:tyrosine biosynthetic process"/>
    <property type="evidence" value="ECO:0007669"/>
    <property type="project" value="UniProtKB-UniPathway"/>
</dbReference>
<dbReference type="Pfam" id="PF20463">
    <property type="entry name" value="PDH_C"/>
    <property type="match status" value="1"/>
</dbReference>
<dbReference type="SUPFAM" id="SSF51735">
    <property type="entry name" value="NAD(P)-binding Rossmann-fold domains"/>
    <property type="match status" value="1"/>
</dbReference>